<organism evidence="5 6">
    <name type="scientific">Pedobacter steynii</name>
    <dbReference type="NCBI Taxonomy" id="430522"/>
    <lineage>
        <taxon>Bacteria</taxon>
        <taxon>Pseudomonadati</taxon>
        <taxon>Bacteroidota</taxon>
        <taxon>Sphingobacteriia</taxon>
        <taxon>Sphingobacteriales</taxon>
        <taxon>Sphingobacteriaceae</taxon>
        <taxon>Pedobacter</taxon>
    </lineage>
</organism>
<evidence type="ECO:0000256" key="2">
    <source>
        <dbReference type="ARBA" id="ARBA00023125"/>
    </source>
</evidence>
<dbReference type="OrthoDB" id="9787988at2"/>
<name>A0A1D7QEA3_9SPHI</name>
<dbReference type="GO" id="GO:0003700">
    <property type="term" value="F:DNA-binding transcription factor activity"/>
    <property type="evidence" value="ECO:0007669"/>
    <property type="project" value="InterPro"/>
</dbReference>
<dbReference type="SUPFAM" id="SSF51215">
    <property type="entry name" value="Regulatory protein AraC"/>
    <property type="match status" value="1"/>
</dbReference>
<dbReference type="SUPFAM" id="SSF46689">
    <property type="entry name" value="Homeodomain-like"/>
    <property type="match status" value="2"/>
</dbReference>
<evidence type="ECO:0000256" key="3">
    <source>
        <dbReference type="ARBA" id="ARBA00023163"/>
    </source>
</evidence>
<dbReference type="InterPro" id="IPR018060">
    <property type="entry name" value="HTH_AraC"/>
</dbReference>
<protein>
    <submittedName>
        <fullName evidence="5">Transcriptional regulator</fullName>
    </submittedName>
</protein>
<dbReference type="Gene3D" id="1.10.10.60">
    <property type="entry name" value="Homeodomain-like"/>
    <property type="match status" value="2"/>
</dbReference>
<dbReference type="InterPro" id="IPR020449">
    <property type="entry name" value="Tscrpt_reg_AraC-type_HTH"/>
</dbReference>
<dbReference type="GO" id="GO:0043565">
    <property type="term" value="F:sequence-specific DNA binding"/>
    <property type="evidence" value="ECO:0007669"/>
    <property type="project" value="InterPro"/>
</dbReference>
<dbReference type="InterPro" id="IPR003313">
    <property type="entry name" value="AraC-bd"/>
</dbReference>
<dbReference type="PROSITE" id="PS01124">
    <property type="entry name" value="HTH_ARAC_FAMILY_2"/>
    <property type="match status" value="1"/>
</dbReference>
<proteinExistence type="predicted"/>
<gene>
    <name evidence="5" type="ORF">BFS30_07420</name>
</gene>
<dbReference type="SMART" id="SM00342">
    <property type="entry name" value="HTH_ARAC"/>
    <property type="match status" value="1"/>
</dbReference>
<dbReference type="RefSeq" id="WP_069378705.1">
    <property type="nucleotide sequence ID" value="NZ_CP017141.1"/>
</dbReference>
<dbReference type="PROSITE" id="PS00041">
    <property type="entry name" value="HTH_ARAC_FAMILY_1"/>
    <property type="match status" value="1"/>
</dbReference>
<dbReference type="PANTHER" id="PTHR43280">
    <property type="entry name" value="ARAC-FAMILY TRANSCRIPTIONAL REGULATOR"/>
    <property type="match status" value="1"/>
</dbReference>
<evidence type="ECO:0000313" key="6">
    <source>
        <dbReference type="Proteomes" id="UP000094313"/>
    </source>
</evidence>
<dbReference type="Gene3D" id="2.60.120.10">
    <property type="entry name" value="Jelly Rolls"/>
    <property type="match status" value="1"/>
</dbReference>
<keyword evidence="2" id="KW-0238">DNA-binding</keyword>
<dbReference type="InterPro" id="IPR009057">
    <property type="entry name" value="Homeodomain-like_sf"/>
</dbReference>
<dbReference type="Pfam" id="PF02311">
    <property type="entry name" value="AraC_binding"/>
    <property type="match status" value="1"/>
</dbReference>
<sequence>MKIHFEIVKPDEASSLRFLYQNQPIHEFVWEYHYHPEYELVCVISGGGTRHVGSHISMYEDGDLVLIGSNVPHSGFGLNARDPHEEIVIQIRPEVMQQWISDFPEMQTIATLVERSKHGIKFNGAVKEEVKDILIKMKEMSPFERTINFLQVLHIMGDSKDYQILNEKAIIADLVDKHRSRLQKIFTYVEHYYHEEIEIETVAELVSISVPSFCNYFKKTTHITFTEFVNRYRIQKACLFLQQDKTIAQVCFECGFNNVTYFNKIFKKIINKTPSDFRRGK</sequence>
<dbReference type="Proteomes" id="UP000094313">
    <property type="component" value="Chromosome"/>
</dbReference>
<evidence type="ECO:0000313" key="5">
    <source>
        <dbReference type="EMBL" id="AOM77012.1"/>
    </source>
</evidence>
<feature type="domain" description="HTH araC/xylS-type" evidence="4">
    <location>
        <begin position="183"/>
        <end position="280"/>
    </location>
</feature>
<dbReference type="PANTHER" id="PTHR43280:SF27">
    <property type="entry name" value="TRANSCRIPTIONAL REGULATOR MTLR"/>
    <property type="match status" value="1"/>
</dbReference>
<dbReference type="Pfam" id="PF12833">
    <property type="entry name" value="HTH_18"/>
    <property type="match status" value="1"/>
</dbReference>
<dbReference type="KEGG" id="psty:BFS30_07420"/>
<dbReference type="InterPro" id="IPR014710">
    <property type="entry name" value="RmlC-like_jellyroll"/>
</dbReference>
<dbReference type="EMBL" id="CP017141">
    <property type="protein sequence ID" value="AOM77012.1"/>
    <property type="molecule type" value="Genomic_DNA"/>
</dbReference>
<keyword evidence="1" id="KW-0805">Transcription regulation</keyword>
<accession>A0A1D7QEA3</accession>
<reference evidence="5 6" key="1">
    <citation type="submission" date="2016-08" db="EMBL/GenBank/DDBJ databases">
        <authorList>
            <person name="Seilhamer J.J."/>
        </authorList>
    </citation>
    <scope>NUCLEOTIDE SEQUENCE [LARGE SCALE GENOMIC DNA]</scope>
    <source>
        <strain evidence="5 6">DX4</strain>
    </source>
</reference>
<evidence type="ECO:0000256" key="1">
    <source>
        <dbReference type="ARBA" id="ARBA00023015"/>
    </source>
</evidence>
<dbReference type="InterPro" id="IPR037923">
    <property type="entry name" value="HTH-like"/>
</dbReference>
<keyword evidence="3" id="KW-0804">Transcription</keyword>
<evidence type="ECO:0000259" key="4">
    <source>
        <dbReference type="PROSITE" id="PS01124"/>
    </source>
</evidence>
<keyword evidence="6" id="KW-1185">Reference proteome</keyword>
<dbReference type="InterPro" id="IPR018062">
    <property type="entry name" value="HTH_AraC-typ_CS"/>
</dbReference>
<dbReference type="PRINTS" id="PR00032">
    <property type="entry name" value="HTHARAC"/>
</dbReference>
<dbReference type="AlphaFoldDB" id="A0A1D7QEA3"/>